<proteinExistence type="predicted"/>
<dbReference type="OrthoDB" id="3213531at2"/>
<dbReference type="Proteomes" id="UP000199086">
    <property type="component" value="Unassembled WGS sequence"/>
</dbReference>
<accession>A0A1G6HI06</accession>
<dbReference type="InterPro" id="IPR009409">
    <property type="entry name" value="DUF1059"/>
</dbReference>
<protein>
    <recommendedName>
        <fullName evidence="3">Small metal-binding protein</fullName>
    </recommendedName>
</protein>
<dbReference type="EMBL" id="FMYF01000010">
    <property type="protein sequence ID" value="SDB93738.1"/>
    <property type="molecule type" value="Genomic_DNA"/>
</dbReference>
<name>A0A1G6HI06_9ACTN</name>
<dbReference type="AlphaFoldDB" id="A0A1G6HI06"/>
<evidence type="ECO:0000313" key="1">
    <source>
        <dbReference type="EMBL" id="SDB93738.1"/>
    </source>
</evidence>
<sequence>MGKELHCRDLGFDCDAVVNAESDDDVLMQVAAHAKDVHGMTDEQLADPALLQKVRAQTRG</sequence>
<gene>
    <name evidence="1" type="ORF">GA0111570_11063</name>
</gene>
<organism evidence="1 2">
    <name type="scientific">Raineyella antarctica</name>
    <dbReference type="NCBI Taxonomy" id="1577474"/>
    <lineage>
        <taxon>Bacteria</taxon>
        <taxon>Bacillati</taxon>
        <taxon>Actinomycetota</taxon>
        <taxon>Actinomycetes</taxon>
        <taxon>Propionibacteriales</taxon>
        <taxon>Propionibacteriaceae</taxon>
        <taxon>Raineyella</taxon>
    </lineage>
</organism>
<dbReference type="RefSeq" id="WP_092612575.1">
    <property type="nucleotide sequence ID" value="NZ_FMYF01000010.1"/>
</dbReference>
<keyword evidence="2" id="KW-1185">Reference proteome</keyword>
<reference evidence="1 2" key="1">
    <citation type="submission" date="2016-06" db="EMBL/GenBank/DDBJ databases">
        <authorList>
            <person name="Olsen C.W."/>
            <person name="Carey S."/>
            <person name="Hinshaw L."/>
            <person name="Karasin A.I."/>
        </authorList>
    </citation>
    <scope>NUCLEOTIDE SEQUENCE [LARGE SCALE GENOMIC DNA]</scope>
    <source>
        <strain evidence="1 2">LZ-22</strain>
    </source>
</reference>
<evidence type="ECO:0008006" key="3">
    <source>
        <dbReference type="Google" id="ProtNLM"/>
    </source>
</evidence>
<evidence type="ECO:0000313" key="2">
    <source>
        <dbReference type="Proteomes" id="UP000199086"/>
    </source>
</evidence>
<dbReference type="Pfam" id="PF06348">
    <property type="entry name" value="DUF1059"/>
    <property type="match status" value="1"/>
</dbReference>